<organism evidence="2 3">
    <name type="scientific">Rhizobium tropici</name>
    <dbReference type="NCBI Taxonomy" id="398"/>
    <lineage>
        <taxon>Bacteria</taxon>
        <taxon>Pseudomonadati</taxon>
        <taxon>Pseudomonadota</taxon>
        <taxon>Alphaproteobacteria</taxon>
        <taxon>Hyphomicrobiales</taxon>
        <taxon>Rhizobiaceae</taxon>
        <taxon>Rhizobium/Agrobacterium group</taxon>
        <taxon>Rhizobium</taxon>
    </lineage>
</organism>
<accession>A0ABR6QYT3</accession>
<evidence type="ECO:0000313" key="3">
    <source>
        <dbReference type="Proteomes" id="UP000526625"/>
    </source>
</evidence>
<evidence type="ECO:0000256" key="1">
    <source>
        <dbReference type="SAM" id="MobiDB-lite"/>
    </source>
</evidence>
<proteinExistence type="predicted"/>
<gene>
    <name evidence="2" type="ORF">GGD45_002505</name>
</gene>
<keyword evidence="3" id="KW-1185">Reference proteome</keyword>
<feature type="region of interest" description="Disordered" evidence="1">
    <location>
        <begin position="1"/>
        <end position="46"/>
    </location>
</feature>
<comment type="caution">
    <text evidence="2">The sequence shown here is derived from an EMBL/GenBank/DDBJ whole genome shotgun (WGS) entry which is preliminary data.</text>
</comment>
<evidence type="ECO:0000313" key="2">
    <source>
        <dbReference type="EMBL" id="MBB6492099.1"/>
    </source>
</evidence>
<dbReference type="Proteomes" id="UP000526625">
    <property type="component" value="Unassembled WGS sequence"/>
</dbReference>
<dbReference type="EMBL" id="JACHBF010000006">
    <property type="protein sequence ID" value="MBB6492099.1"/>
    <property type="molecule type" value="Genomic_DNA"/>
</dbReference>
<reference evidence="2 3" key="1">
    <citation type="submission" date="2020-08" db="EMBL/GenBank/DDBJ databases">
        <title>Genomic Encyclopedia of Type Strains, Phase IV (KMG-V): Genome sequencing to study the core and pangenomes of soil and plant-associated prokaryotes.</title>
        <authorList>
            <person name="Whitman W."/>
        </authorList>
    </citation>
    <scope>NUCLEOTIDE SEQUENCE [LARGE SCALE GENOMIC DNA]</scope>
    <source>
        <strain evidence="2 3">SEMIA 4059</strain>
    </source>
</reference>
<protein>
    <submittedName>
        <fullName evidence="2">Uncharacterized protein</fullName>
    </submittedName>
</protein>
<name>A0ABR6QYT3_RHITR</name>
<sequence>MRTDLKGMSSKVHNTLVDAPKQSVTKGPAFQTGRAQEHLPRQGAKM</sequence>